<organism evidence="5 7">
    <name type="scientific">Didymodactylos carnosus</name>
    <dbReference type="NCBI Taxonomy" id="1234261"/>
    <lineage>
        <taxon>Eukaryota</taxon>
        <taxon>Metazoa</taxon>
        <taxon>Spiralia</taxon>
        <taxon>Gnathifera</taxon>
        <taxon>Rotifera</taxon>
        <taxon>Eurotatoria</taxon>
        <taxon>Bdelloidea</taxon>
        <taxon>Philodinida</taxon>
        <taxon>Philodinidae</taxon>
        <taxon>Didymodactylos</taxon>
    </lineage>
</organism>
<dbReference type="Proteomes" id="UP000681722">
    <property type="component" value="Unassembled WGS sequence"/>
</dbReference>
<evidence type="ECO:0000256" key="2">
    <source>
        <dbReference type="ARBA" id="ARBA00022737"/>
    </source>
</evidence>
<dbReference type="PRINTS" id="PR00450">
    <property type="entry name" value="RECOVERIN"/>
</dbReference>
<dbReference type="Proteomes" id="UP000663829">
    <property type="component" value="Unassembled WGS sequence"/>
</dbReference>
<evidence type="ECO:0000256" key="1">
    <source>
        <dbReference type="ARBA" id="ARBA00022723"/>
    </source>
</evidence>
<dbReference type="InterPro" id="IPR002048">
    <property type="entry name" value="EF_hand_dom"/>
</dbReference>
<sequence length="164" mass="18757">MGSDSSKSKKNATTLTEEEIQLLLKNTHFNRQQINEWHIGFLKDCSKGKLDKKKFIEVYKQFYPTGKADKFCSHVFKTFDTDNSGEIDIDKNGKVDAKEMEQIVTAIYDLLGEENRKGENSPSKRVEKIMTKLDLNGDRTLTKDEFINGCLQDDFLKNLLAPNA</sequence>
<evidence type="ECO:0000313" key="7">
    <source>
        <dbReference type="Proteomes" id="UP000663829"/>
    </source>
</evidence>
<dbReference type="CDD" id="cd00051">
    <property type="entry name" value="EFh"/>
    <property type="match status" value="1"/>
</dbReference>
<evidence type="ECO:0000256" key="3">
    <source>
        <dbReference type="ARBA" id="ARBA00022837"/>
    </source>
</evidence>
<dbReference type="SUPFAM" id="SSF47473">
    <property type="entry name" value="EF-hand"/>
    <property type="match status" value="1"/>
</dbReference>
<evidence type="ECO:0000313" key="6">
    <source>
        <dbReference type="EMBL" id="CAF3589793.1"/>
    </source>
</evidence>
<evidence type="ECO:0000313" key="5">
    <source>
        <dbReference type="EMBL" id="CAF0804495.1"/>
    </source>
</evidence>
<dbReference type="PROSITE" id="PS00018">
    <property type="entry name" value="EF_HAND_1"/>
    <property type="match status" value="2"/>
</dbReference>
<dbReference type="InterPro" id="IPR028846">
    <property type="entry name" value="Recoverin"/>
</dbReference>
<keyword evidence="2" id="KW-0677">Repeat</keyword>
<dbReference type="EMBL" id="CAJOBC010000465">
    <property type="protein sequence ID" value="CAF3589793.1"/>
    <property type="molecule type" value="Genomic_DNA"/>
</dbReference>
<keyword evidence="1" id="KW-0479">Metal-binding</keyword>
<name>A0A813T2Q9_9BILA</name>
<gene>
    <name evidence="5" type="ORF">GPM918_LOCUS3698</name>
    <name evidence="6" type="ORF">SRO942_LOCUS3698</name>
</gene>
<dbReference type="OrthoDB" id="26525at2759"/>
<protein>
    <recommendedName>
        <fullName evidence="4">EF-hand domain-containing protein</fullName>
    </recommendedName>
</protein>
<dbReference type="Gene3D" id="1.10.238.10">
    <property type="entry name" value="EF-hand"/>
    <property type="match status" value="2"/>
</dbReference>
<comment type="caution">
    <text evidence="5">The sequence shown here is derived from an EMBL/GenBank/DDBJ whole genome shotgun (WGS) entry which is preliminary data.</text>
</comment>
<feature type="domain" description="EF-hand" evidence="4">
    <location>
        <begin position="121"/>
        <end position="156"/>
    </location>
</feature>
<dbReference type="PANTHER" id="PTHR23055:SF69">
    <property type="entry name" value="NEURONAL CALCIUM SENSOR 2"/>
    <property type="match status" value="1"/>
</dbReference>
<keyword evidence="7" id="KW-1185">Reference proteome</keyword>
<dbReference type="InterPro" id="IPR011992">
    <property type="entry name" value="EF-hand-dom_pair"/>
</dbReference>
<dbReference type="PROSITE" id="PS50222">
    <property type="entry name" value="EF_HAND_2"/>
    <property type="match status" value="2"/>
</dbReference>
<evidence type="ECO:0000259" key="4">
    <source>
        <dbReference type="PROSITE" id="PS50222"/>
    </source>
</evidence>
<dbReference type="EMBL" id="CAJNOQ010000465">
    <property type="protein sequence ID" value="CAF0804495.1"/>
    <property type="molecule type" value="Genomic_DNA"/>
</dbReference>
<feature type="domain" description="EF-hand" evidence="4">
    <location>
        <begin position="86"/>
        <end position="110"/>
    </location>
</feature>
<dbReference type="Pfam" id="PF13499">
    <property type="entry name" value="EF-hand_7"/>
    <property type="match status" value="1"/>
</dbReference>
<proteinExistence type="predicted"/>
<dbReference type="SMART" id="SM00054">
    <property type="entry name" value="EFh"/>
    <property type="match status" value="2"/>
</dbReference>
<dbReference type="PANTHER" id="PTHR23055">
    <property type="entry name" value="CALCIUM BINDING PROTEINS"/>
    <property type="match status" value="1"/>
</dbReference>
<dbReference type="InterPro" id="IPR018247">
    <property type="entry name" value="EF_Hand_1_Ca_BS"/>
</dbReference>
<dbReference type="AlphaFoldDB" id="A0A813T2Q9"/>
<accession>A0A813T2Q9</accession>
<keyword evidence="3" id="KW-0106">Calcium</keyword>
<dbReference type="GO" id="GO:0005509">
    <property type="term" value="F:calcium ion binding"/>
    <property type="evidence" value="ECO:0007669"/>
    <property type="project" value="InterPro"/>
</dbReference>
<reference evidence="5" key="1">
    <citation type="submission" date="2021-02" db="EMBL/GenBank/DDBJ databases">
        <authorList>
            <person name="Nowell W R."/>
        </authorList>
    </citation>
    <scope>NUCLEOTIDE SEQUENCE</scope>
</reference>